<dbReference type="SUPFAM" id="SSF109998">
    <property type="entry name" value="Triger factor/SurA peptide-binding domain-like"/>
    <property type="match status" value="1"/>
</dbReference>
<keyword evidence="4" id="KW-1185">Reference proteome</keyword>
<feature type="domain" description="PpiC" evidence="2">
    <location>
        <begin position="130"/>
        <end position="222"/>
    </location>
</feature>
<dbReference type="InterPro" id="IPR050245">
    <property type="entry name" value="PrsA_foldase"/>
</dbReference>
<dbReference type="InterPro" id="IPR046357">
    <property type="entry name" value="PPIase_dom_sf"/>
</dbReference>
<proteinExistence type="predicted"/>
<keyword evidence="1" id="KW-0697">Rotamase</keyword>
<dbReference type="PROSITE" id="PS01096">
    <property type="entry name" value="PPIC_PPIASE_1"/>
    <property type="match status" value="1"/>
</dbReference>
<dbReference type="Pfam" id="PF13145">
    <property type="entry name" value="Rotamase_2"/>
    <property type="match status" value="1"/>
</dbReference>
<dbReference type="Gene3D" id="3.10.50.40">
    <property type="match status" value="1"/>
</dbReference>
<dbReference type="PROSITE" id="PS50198">
    <property type="entry name" value="PPIC_PPIASE_2"/>
    <property type="match status" value="1"/>
</dbReference>
<protein>
    <submittedName>
        <fullName evidence="3">Foldase protein PrsA</fullName>
        <ecNumber evidence="3">5.2.1.8</ecNumber>
    </submittedName>
</protein>
<dbReference type="PANTHER" id="PTHR47245:SF2">
    <property type="entry name" value="PEPTIDYL-PROLYL CIS-TRANS ISOMERASE HP_0175-RELATED"/>
    <property type="match status" value="1"/>
</dbReference>
<dbReference type="Proteomes" id="UP001204798">
    <property type="component" value="Unassembled WGS sequence"/>
</dbReference>
<dbReference type="InterPro" id="IPR027304">
    <property type="entry name" value="Trigger_fact/SurA_dom_sf"/>
</dbReference>
<sequence length="276" mass="32127">MSARCWFLTVIVFALTGCRPAERVIAKADGVTITAKELQEELWRRYGAVALKELIQRKLLEREARERGIKVTDSEVAQILKRQGLPNNPENWHRVRTELILDKLANSLVEVTEAEARRYYEQNRALYEQPERVRLRDITLESKENAEAIWKALQLRKGDNFAELARHFSINPVTRQRGGDMGVIPVSDLHPKLREIVKRMKVGDFSKPIEIDGEWVIVKLEARFPAERKTFEKVRDQVIVHLKQQKVWQMKLELPNKLLRGAKITVFDPHLKVNLQ</sequence>
<dbReference type="PANTHER" id="PTHR47245">
    <property type="entry name" value="PEPTIDYLPROLYL ISOMERASE"/>
    <property type="match status" value="1"/>
</dbReference>
<reference evidence="3 4" key="1">
    <citation type="submission" date="2022-08" db="EMBL/GenBank/DDBJ databases">
        <title>Bacterial and archaeal communities from various locations to study Microbial Dark Matter (Phase II).</title>
        <authorList>
            <person name="Stepanauskas R."/>
        </authorList>
    </citation>
    <scope>NUCLEOTIDE SEQUENCE [LARGE SCALE GENOMIC DNA]</scope>
    <source>
        <strain evidence="3 4">PD1</strain>
    </source>
</reference>
<gene>
    <name evidence="3" type="ORF">M2350_002387</name>
</gene>
<name>A0ABT2EPT9_9BACT</name>
<evidence type="ECO:0000313" key="3">
    <source>
        <dbReference type="EMBL" id="MCS3919970.1"/>
    </source>
</evidence>
<evidence type="ECO:0000313" key="4">
    <source>
        <dbReference type="Proteomes" id="UP001204798"/>
    </source>
</evidence>
<organism evidence="3 4">
    <name type="scientific">Candidatus Fervidibacter sacchari</name>
    <dbReference type="NCBI Taxonomy" id="1448929"/>
    <lineage>
        <taxon>Bacteria</taxon>
        <taxon>Candidatus Fervidibacterota</taxon>
        <taxon>Candidatus Fervidibacter</taxon>
    </lineage>
</organism>
<dbReference type="InterPro" id="IPR023058">
    <property type="entry name" value="PPIase_PpiC_CS"/>
</dbReference>
<dbReference type="Gene3D" id="1.10.4030.10">
    <property type="entry name" value="Porin chaperone SurA, peptide-binding domain"/>
    <property type="match status" value="1"/>
</dbReference>
<dbReference type="GO" id="GO:0003755">
    <property type="term" value="F:peptidyl-prolyl cis-trans isomerase activity"/>
    <property type="evidence" value="ECO:0007669"/>
    <property type="project" value="UniProtKB-EC"/>
</dbReference>
<dbReference type="InterPro" id="IPR000297">
    <property type="entry name" value="PPIase_PpiC"/>
</dbReference>
<dbReference type="EC" id="5.2.1.8" evidence="3"/>
<dbReference type="SUPFAM" id="SSF54534">
    <property type="entry name" value="FKBP-like"/>
    <property type="match status" value="1"/>
</dbReference>
<evidence type="ECO:0000256" key="1">
    <source>
        <dbReference type="PROSITE-ProRule" id="PRU00278"/>
    </source>
</evidence>
<evidence type="ECO:0000259" key="2">
    <source>
        <dbReference type="PROSITE" id="PS50198"/>
    </source>
</evidence>
<keyword evidence="1 3" id="KW-0413">Isomerase</keyword>
<accession>A0ABT2EPT9</accession>
<dbReference type="PROSITE" id="PS51257">
    <property type="entry name" value="PROKAR_LIPOPROTEIN"/>
    <property type="match status" value="1"/>
</dbReference>
<comment type="caution">
    <text evidence="3">The sequence shown here is derived from an EMBL/GenBank/DDBJ whole genome shotgun (WGS) entry which is preliminary data.</text>
</comment>
<dbReference type="EMBL" id="JANUCP010000004">
    <property type="protein sequence ID" value="MCS3919970.1"/>
    <property type="molecule type" value="Genomic_DNA"/>
</dbReference>
<dbReference type="RefSeq" id="WP_259096976.1">
    <property type="nucleotide sequence ID" value="NZ_CP130454.1"/>
</dbReference>